<dbReference type="InterPro" id="IPR008948">
    <property type="entry name" value="L-Aspartase-like"/>
</dbReference>
<feature type="transmembrane region" description="Helical" evidence="22">
    <location>
        <begin position="1885"/>
        <end position="1902"/>
    </location>
</feature>
<dbReference type="Pfam" id="PF00076">
    <property type="entry name" value="RRM_1"/>
    <property type="match status" value="3"/>
</dbReference>
<feature type="domain" description="RRM" evidence="23">
    <location>
        <begin position="657"/>
        <end position="734"/>
    </location>
</feature>
<dbReference type="Gene3D" id="1.10.8.60">
    <property type="match status" value="1"/>
</dbReference>
<dbReference type="Gene3D" id="3.30.70.330">
    <property type="match status" value="3"/>
</dbReference>
<dbReference type="GO" id="GO:0005789">
    <property type="term" value="C:endoplasmic reticulum membrane"/>
    <property type="evidence" value="ECO:0007669"/>
    <property type="project" value="UniProtKB-SubCell"/>
</dbReference>
<dbReference type="Pfam" id="PF00206">
    <property type="entry name" value="Lyase_1"/>
    <property type="match status" value="1"/>
</dbReference>
<evidence type="ECO:0000256" key="6">
    <source>
        <dbReference type="ARBA" id="ARBA00010918"/>
    </source>
</evidence>
<comment type="caution">
    <text evidence="24">The sequence shown here is derived from an EMBL/GenBank/DDBJ whole genome shotgun (WGS) entry which is preliminary data.</text>
</comment>
<dbReference type="GO" id="GO:0006508">
    <property type="term" value="P:proteolysis"/>
    <property type="evidence" value="ECO:0007669"/>
    <property type="project" value="UniProtKB-KW"/>
</dbReference>
<dbReference type="InterPro" id="IPR041569">
    <property type="entry name" value="AAA_lid_3"/>
</dbReference>
<dbReference type="HAMAP" id="MF_00006">
    <property type="entry name" value="Arg_succ_lyase"/>
    <property type="match status" value="1"/>
</dbReference>
<feature type="domain" description="RRM" evidence="23">
    <location>
        <begin position="518"/>
        <end position="577"/>
    </location>
</feature>
<dbReference type="GO" id="GO:0042450">
    <property type="term" value="P:L-arginine biosynthetic process via ornithine"/>
    <property type="evidence" value="ECO:0007669"/>
    <property type="project" value="InterPro"/>
</dbReference>
<dbReference type="Gene3D" id="1.10.275.10">
    <property type="entry name" value="Fumarase/aspartase (N-terminal domain)"/>
    <property type="match status" value="1"/>
</dbReference>
<comment type="subcellular location">
    <subcellularLocation>
        <location evidence="3">Endoplasmic reticulum membrane</location>
        <topology evidence="3">Multi-pass membrane protein</topology>
    </subcellularLocation>
</comment>
<reference evidence="24" key="1">
    <citation type="submission" date="2021-07" db="EMBL/GenBank/DDBJ databases">
        <title>Draft genome of Mortierella alpina, strain LL118, isolated from an aspen leaf litter sample.</title>
        <authorList>
            <person name="Yang S."/>
            <person name="Vinatzer B.A."/>
        </authorList>
    </citation>
    <scope>NUCLEOTIDE SEQUENCE</scope>
    <source>
        <strain evidence="24">LL118</strain>
    </source>
</reference>
<comment type="catalytic activity">
    <reaction evidence="1">
        <text>2-(N(omega)-L-arginino)succinate = fumarate + L-arginine</text>
        <dbReference type="Rhea" id="RHEA:24020"/>
        <dbReference type="ChEBI" id="CHEBI:29806"/>
        <dbReference type="ChEBI" id="CHEBI:32682"/>
        <dbReference type="ChEBI" id="CHEBI:57472"/>
        <dbReference type="EC" id="4.3.2.1"/>
    </reaction>
</comment>
<dbReference type="Gene3D" id="3.40.630.10">
    <property type="entry name" value="Zn peptidases"/>
    <property type="match status" value="1"/>
</dbReference>
<feature type="region of interest" description="Disordered" evidence="21">
    <location>
        <begin position="871"/>
        <end position="890"/>
    </location>
</feature>
<dbReference type="InterPro" id="IPR024083">
    <property type="entry name" value="Fumarase/histidase_N"/>
</dbReference>
<proteinExistence type="inferred from homology"/>
<dbReference type="InterPro" id="IPR009049">
    <property type="entry name" value="Argininosuccinate_lyase"/>
</dbReference>
<dbReference type="InterPro" id="IPR029419">
    <property type="entry name" value="Arg_succ_lyase_C"/>
</dbReference>
<dbReference type="Gene3D" id="1.10.40.30">
    <property type="entry name" value="Fumarase/aspartase (C-terminal domain)"/>
    <property type="match status" value="1"/>
</dbReference>
<evidence type="ECO:0000256" key="20">
    <source>
        <dbReference type="PROSITE-ProRule" id="PRU00176"/>
    </source>
</evidence>
<evidence type="ECO:0000256" key="4">
    <source>
        <dbReference type="ARBA" id="ARBA00004941"/>
    </source>
</evidence>
<evidence type="ECO:0000256" key="17">
    <source>
        <dbReference type="ARBA" id="ARBA00023136"/>
    </source>
</evidence>
<feature type="transmembrane region" description="Helical" evidence="22">
    <location>
        <begin position="1791"/>
        <end position="1809"/>
    </location>
</feature>
<keyword evidence="11" id="KW-0479">Metal-binding</keyword>
<dbReference type="GO" id="GO:0005829">
    <property type="term" value="C:cytosol"/>
    <property type="evidence" value="ECO:0007669"/>
    <property type="project" value="TreeGrafter"/>
</dbReference>
<evidence type="ECO:0000256" key="22">
    <source>
        <dbReference type="SAM" id="Phobius"/>
    </source>
</evidence>
<dbReference type="SUPFAM" id="SSF52540">
    <property type="entry name" value="P-loop containing nucleoside triphosphate hydrolases"/>
    <property type="match status" value="1"/>
</dbReference>
<comment type="pathway">
    <text evidence="4">Amino-acid biosynthesis; L-arginine biosynthesis; L-arginine from L-ornithine and carbamoyl phosphate: step 3/3.</text>
</comment>
<dbReference type="SMART" id="SM00360">
    <property type="entry name" value="RRM"/>
    <property type="match status" value="3"/>
</dbReference>
<dbReference type="PRINTS" id="PR00149">
    <property type="entry name" value="FUMRATELYASE"/>
</dbReference>
<dbReference type="GO" id="GO:0008237">
    <property type="term" value="F:metallopeptidase activity"/>
    <property type="evidence" value="ECO:0007669"/>
    <property type="project" value="UniProtKB-KW"/>
</dbReference>
<dbReference type="GO" id="GO:0046872">
    <property type="term" value="F:metal ion binding"/>
    <property type="evidence" value="ECO:0007669"/>
    <property type="project" value="UniProtKB-KW"/>
</dbReference>
<feature type="transmembrane region" description="Helical" evidence="22">
    <location>
        <begin position="1859"/>
        <end position="1879"/>
    </location>
</feature>
<evidence type="ECO:0000256" key="19">
    <source>
        <dbReference type="ARBA" id="ARBA00032749"/>
    </source>
</evidence>
<dbReference type="InterPro" id="IPR012677">
    <property type="entry name" value="Nucleotide-bd_a/b_plait_sf"/>
</dbReference>
<accession>A0A9P8CW99</accession>
<organism evidence="24 25">
    <name type="scientific">Mortierella alpina</name>
    <name type="common">Oleaginous fungus</name>
    <name type="synonym">Mortierella renispora</name>
    <dbReference type="NCBI Taxonomy" id="64518"/>
    <lineage>
        <taxon>Eukaryota</taxon>
        <taxon>Fungi</taxon>
        <taxon>Fungi incertae sedis</taxon>
        <taxon>Mucoromycota</taxon>
        <taxon>Mortierellomycotina</taxon>
        <taxon>Mortierellomycetes</taxon>
        <taxon>Mortierellales</taxon>
        <taxon>Mortierellaceae</taxon>
        <taxon>Mortierella</taxon>
    </lineage>
</organism>
<gene>
    <name evidence="24" type="ORF">KVV02_002392</name>
</gene>
<dbReference type="SUPFAM" id="SSF53187">
    <property type="entry name" value="Zn-dependent exopeptidases"/>
    <property type="match status" value="1"/>
</dbReference>
<evidence type="ECO:0000256" key="9">
    <source>
        <dbReference type="ARBA" id="ARBA00022670"/>
    </source>
</evidence>
<dbReference type="InterPro" id="IPR000362">
    <property type="entry name" value="Fumarate_lyase_fam"/>
</dbReference>
<feature type="transmembrane region" description="Helical" evidence="22">
    <location>
        <begin position="1767"/>
        <end position="1784"/>
    </location>
</feature>
<evidence type="ECO:0000256" key="16">
    <source>
        <dbReference type="ARBA" id="ARBA00023049"/>
    </source>
</evidence>
<evidence type="ECO:0000313" key="24">
    <source>
        <dbReference type="EMBL" id="KAG9322883.1"/>
    </source>
</evidence>
<dbReference type="SUPFAM" id="SSF54928">
    <property type="entry name" value="RNA-binding domain, RBD"/>
    <property type="match status" value="3"/>
</dbReference>
<evidence type="ECO:0000256" key="1">
    <source>
        <dbReference type="ARBA" id="ARBA00000985"/>
    </source>
</evidence>
<keyword evidence="17 22" id="KW-0472">Membrane</keyword>
<dbReference type="InterPro" id="IPR048024">
    <property type="entry name" value="Fxna-like_M28_dom"/>
</dbReference>
<dbReference type="InterPro" id="IPR022761">
    <property type="entry name" value="Fumarate_lyase_N"/>
</dbReference>
<evidence type="ECO:0000256" key="13">
    <source>
        <dbReference type="ARBA" id="ARBA00022824"/>
    </source>
</evidence>
<keyword evidence="13" id="KW-0256">Endoplasmic reticulum</keyword>
<evidence type="ECO:0000256" key="2">
    <source>
        <dbReference type="ARBA" id="ARBA00001947"/>
    </source>
</evidence>
<keyword evidence="9" id="KW-0645">Protease</keyword>
<dbReference type="FunFam" id="1.10.40.30:FF:000001">
    <property type="entry name" value="Argininosuccinate lyase"/>
    <property type="match status" value="1"/>
</dbReference>
<evidence type="ECO:0000256" key="10">
    <source>
        <dbReference type="ARBA" id="ARBA00022692"/>
    </source>
</evidence>
<evidence type="ECO:0000256" key="21">
    <source>
        <dbReference type="SAM" id="MobiDB-lite"/>
    </source>
</evidence>
<dbReference type="InterPro" id="IPR020557">
    <property type="entry name" value="Fumarate_lyase_CS"/>
</dbReference>
<dbReference type="FunFam" id="3.40.630.10:FF:000008">
    <property type="entry name" value="Endoplasmic reticulum metallopeptidase 1"/>
    <property type="match status" value="1"/>
</dbReference>
<feature type="region of interest" description="Disordered" evidence="21">
    <location>
        <begin position="900"/>
        <end position="985"/>
    </location>
</feature>
<feature type="compositionally biased region" description="Polar residues" evidence="21">
    <location>
        <begin position="940"/>
        <end position="985"/>
    </location>
</feature>
<dbReference type="Proteomes" id="UP000717515">
    <property type="component" value="Unassembled WGS sequence"/>
</dbReference>
<dbReference type="NCBIfam" id="TIGR00838">
    <property type="entry name" value="argH"/>
    <property type="match status" value="1"/>
</dbReference>
<keyword evidence="14" id="KW-0862">Zinc</keyword>
<dbReference type="FunFam" id="1.20.200.10:FF:000002">
    <property type="entry name" value="Argininosuccinate lyase"/>
    <property type="match status" value="1"/>
</dbReference>
<feature type="region of interest" description="Disordered" evidence="21">
    <location>
        <begin position="732"/>
        <end position="756"/>
    </location>
</feature>
<evidence type="ECO:0000256" key="3">
    <source>
        <dbReference type="ARBA" id="ARBA00004477"/>
    </source>
</evidence>
<evidence type="ECO:0000256" key="12">
    <source>
        <dbReference type="ARBA" id="ARBA00022801"/>
    </source>
</evidence>
<evidence type="ECO:0000313" key="25">
    <source>
        <dbReference type="Proteomes" id="UP000717515"/>
    </source>
</evidence>
<sequence length="2619" mass="290047">MSASTTDAPAARKLWGGRFSGKTDPLMEKFNASISFDCRFYKADIVGSQAYAKALALKGIITKDEAAKLHEGLDKVLAEWESNSFQLRDGDEDIHTANERRLGEIIGTPISGKLHTGRSRNDQVATDFRIWVRDEGRKLVVVLKELIGAAVIRAENEIDVIMPGYTHLQRAQPIRWSHLILAHAWSWHADCQRLEQLLDRLNQLPLGSGALAGNPFQIDRDFLAKELGFDRVMPNSLYGVSDRDFVAEFLFWASLTMVHISRFAEDLIIYSSGEFGFVQLADAYSTGSSLMPQKKNPDSLELLRGKSGRVFGGMSGFMMAYKGTPSTYNKDLQEDKEPVFDAYDTLMGSLQITTGVLATLKIRPERMLASLSIDMLATDLAEYLVRKGVPFRDTHHISGEAVRMAEERQCTMADLSLEDFKSLHPSFEADVSKVWNFEQSIENRCTPGGTSRVTVQAQIDSLKEFLQGIAFITSSNPQQRGTFWALVNVLGAFGTPDININNNGIMSLRGRQLFVGNDLFRGAGVVQRANVMLGRDGRSKGHGIVLFATVEDATKAQEMFNAYEWHGRPLEVREVPFTISEHLEHILDRSIVDYVPKKPDQTHQEDVNDLTESLEKKLSVKPNSDAHEHESLNAEDKDVALKDEVSGNGAPKPVQGRTIHVGNIPFRVRWQDLKDLFRKAGHVVRADVAMGPDSRSRGFGTVIFMHEDEAKKAIAMFDQYQWQDRVIQVQEERTGQENGRHQDGVSHGAGPGPYQSGSYHRNFPPANNFTAGRQVFVGNLPFQCQWQDLKDLFRRAGNIVRADVAHGFDGRSRGFGSVLFGTPEEARIAIATFDNYDYNGRVLRVHYDRFTPMSHGPPMHGNMGPMIHPHPSHHPHPHAHHQPHHHAHRMHPMHAQHGFHGNFHQPQMMPLGSHPMGGPFNMGPPPFGGSGFSPTLLGPGSNQAEFTTGDGSADGSPNPSDLQGVATNNGISSPPQFDSTSTSSGGLAPLNAASVGMAPAAFPSSAGLHPGSPAQQYPFLPHLGPIGKPALPHGHLNEQHSGIGSGLLSDTTDGSADANSEGMFVPLNGGNPYQFGSSGASGGISLEDGSVARDFGHDGDQDEGSRNGTINSHSSAFSPGFYMYPGFGQTQQQHQHQQQHHQQNLFQQHHQVPPPPGYGHYQDQQQHHLGHPRASLPKTQQNQQGEGNEGDFLENLPSSIDTTNQKYKKAFKLTMKPAKLSIIIAAAIAIMATAVVASPVQVTAEDVSILEDNQPIPLKDNEPILERRSNMCVHTIRTLGQFLLFRGAPNASLALHHPFYRPSLPPLFLYLPNTHCSEAPRPRKSRDMASLGRPALVQRHLYATKDSSLETDHLHKADPHATLTQLDDAKAGGHHMGDDNSIDQVRSRSIRSTLALWLYLGFLTSLLLLAHRIHYSLPIPVSSEEGLMLDPSTGYQQLRFSEENVRKIVRHLSDDIGYRIVGTAQDQETQDYLVQEITAMKEHAQRKRLREALTTGAGEPATSLPQFETWIQVADGSHQFDFMSKVVMKMYTNMTNIIVRLSCGLECDKSAILLNAHYDTTLGSPGAADDALPIGVMLELIRILSQRPALKKNSLVFLFNGGEESLQDASHSFITSHELRHSIKAVINLEACGTSGPEVLFQANSRRMIDAYRNVPYPHGTAMGNDIFATGIILSDTDFRQFVEYGNLTGLDMAVYKNSYLYHTHLDVESNLERGLPQHLGENTLALATYLADKVELEGMERTSAVVYFDIFGKVFVSYSMDTAIRSHWIVGILAMVTIAIGASRPTLGSVLSVTLSYAAALLAPIFSASGLRHVSVPMSWFSREWLPLAIYGPISLAGMFAVQWVFHDRRATRGANELSTLSGIQVVHTITMALASTARIASSYFLAMYSLLTSVALLYNYSRVRLRNRTGFSVREVDYSAYFVASSLQTLYTSYQVLSLIDMIVPLTGRIGVAAPVDLIVAGVTGFGMFMFAPPLLAFSHRFGRAFLKRVIIGLVALHLMLLLISSWVFYPYDELHPKRVFVQHLRNMTSGESLLFLAHCDPGPFRDYINEVEDLFETQAEFRNISYSPSDWKSVYPFSQFLESFVIDTTPYIRKHTTNSTLSESDIPLTELIVDAPRLVAENVSYDPVRQIRRLTILCMHPNYIWTVTSFDAEVLEWSMKLDIPSREKFHYVIRHAGGFRTDGWKLELAYRASGPEDRLRIELTAMETEGFGRDVERELQGSGEIGVMRRLVKAKPDYIALTYFSSVLTSFELLLNMRPHEEDQILLFPAARFESGMYRYLPADYCDRQTARCRISPERFQELGLTVGQWAVLQAESNAEDQTHVRVWPARHNCQDAILVDRYITRGQETQDPRIREQTLYSLKALGSLIPKAQRLEVTVALIDPTLEKNVAGSGYDSATDLMQRNMVHTVLETLVLGEGFSVANEHSGLLIKVLSSVPPTGPLSVTKGTQITIVKEDRQNKGSGASTGTINSLDTQTGMDFARNLKVLPGLEGPIKALLEVPPPDLEARRQILRIYTRDIPLAEEVDLDALAQTTEMFTGADLQNLCREAALIALRSRVLGPMAKVQIKVEGADGNMAPTEPVNAQDFAQALASVKPTLTAAMLLEYSSTGQSAF</sequence>
<dbReference type="InterPro" id="IPR035979">
    <property type="entry name" value="RBD_domain_sf"/>
</dbReference>
<dbReference type="GO" id="GO:0004056">
    <property type="term" value="F:argininosuccinate lyase activity"/>
    <property type="evidence" value="ECO:0007669"/>
    <property type="project" value="UniProtKB-EC"/>
</dbReference>
<dbReference type="CDD" id="cd03875">
    <property type="entry name" value="M28_Fxna_like"/>
    <property type="match status" value="1"/>
</dbReference>
<feature type="domain" description="RRM" evidence="23">
    <location>
        <begin position="773"/>
        <end position="850"/>
    </location>
</feature>
<feature type="transmembrane region" description="Helical" evidence="22">
    <location>
        <begin position="1829"/>
        <end position="1847"/>
    </location>
</feature>
<dbReference type="Gene3D" id="1.20.200.10">
    <property type="entry name" value="Fumarase/aspartase (Central domain)"/>
    <property type="match status" value="1"/>
</dbReference>
<comment type="similarity">
    <text evidence="5">Belongs to the lyase 1 family. Argininosuccinate lyase subfamily.</text>
</comment>
<feature type="transmembrane region" description="Helical" evidence="22">
    <location>
        <begin position="1923"/>
        <end position="1948"/>
    </location>
</feature>
<feature type="compositionally biased region" description="Polar residues" evidence="21">
    <location>
        <begin position="1048"/>
        <end position="1058"/>
    </location>
</feature>
<dbReference type="PANTHER" id="PTHR43814:SF1">
    <property type="entry name" value="ARGININOSUCCINATE LYASE"/>
    <property type="match status" value="1"/>
</dbReference>
<evidence type="ECO:0000256" key="8">
    <source>
        <dbReference type="ARBA" id="ARBA00019698"/>
    </source>
</evidence>
<dbReference type="SUPFAM" id="SSF48557">
    <property type="entry name" value="L-aspartase-like"/>
    <property type="match status" value="1"/>
</dbReference>
<protein>
    <recommendedName>
        <fullName evidence="8">Argininosuccinate lyase</fullName>
        <ecNumber evidence="7">4.3.2.1</ecNumber>
    </recommendedName>
    <alternativeName>
        <fullName evidence="19">Arginosuccinase</fullName>
    </alternativeName>
</protein>
<dbReference type="CDD" id="cd01359">
    <property type="entry name" value="Argininosuccinate_lyase"/>
    <property type="match status" value="1"/>
</dbReference>
<dbReference type="EMBL" id="JAIFTL010000125">
    <property type="protein sequence ID" value="KAG9322883.1"/>
    <property type="molecule type" value="Genomic_DNA"/>
</dbReference>
<keyword evidence="18" id="KW-0325">Glycoprotein</keyword>
<dbReference type="PROSITE" id="PS00163">
    <property type="entry name" value="FUMARATE_LYASES"/>
    <property type="match status" value="1"/>
</dbReference>
<feature type="compositionally biased region" description="Low complexity" evidence="21">
    <location>
        <begin position="1129"/>
        <end position="1151"/>
    </location>
</feature>
<evidence type="ECO:0000259" key="23">
    <source>
        <dbReference type="PROSITE" id="PS50102"/>
    </source>
</evidence>
<keyword evidence="20" id="KW-0694">RNA-binding</keyword>
<dbReference type="InterPro" id="IPR000504">
    <property type="entry name" value="RRM_dom"/>
</dbReference>
<dbReference type="PRINTS" id="PR00145">
    <property type="entry name" value="ARGSUCLYASE"/>
</dbReference>
<name>A0A9P8CW99_MORAP</name>
<comment type="cofactor">
    <cofactor evidence="2">
        <name>Zn(2+)</name>
        <dbReference type="ChEBI" id="CHEBI:29105"/>
    </cofactor>
</comment>
<evidence type="ECO:0000256" key="14">
    <source>
        <dbReference type="ARBA" id="ARBA00022833"/>
    </source>
</evidence>
<dbReference type="Pfam" id="PF17862">
    <property type="entry name" value="AAA_lid_3"/>
    <property type="match status" value="1"/>
</dbReference>
<dbReference type="PANTHER" id="PTHR43814">
    <property type="entry name" value="ARGININOSUCCINATE LYASE"/>
    <property type="match status" value="1"/>
</dbReference>
<evidence type="ECO:0000256" key="11">
    <source>
        <dbReference type="ARBA" id="ARBA00022723"/>
    </source>
</evidence>
<feature type="region of interest" description="Disordered" evidence="21">
    <location>
        <begin position="599"/>
        <end position="639"/>
    </location>
</feature>
<feature type="region of interest" description="Disordered" evidence="21">
    <location>
        <begin position="1019"/>
        <end position="1199"/>
    </location>
</feature>
<evidence type="ECO:0000256" key="18">
    <source>
        <dbReference type="ARBA" id="ARBA00023180"/>
    </source>
</evidence>
<feature type="compositionally biased region" description="Basic and acidic residues" evidence="21">
    <location>
        <begin position="1090"/>
        <end position="1105"/>
    </location>
</feature>
<dbReference type="Pfam" id="PF14698">
    <property type="entry name" value="ASL_C2"/>
    <property type="match status" value="1"/>
</dbReference>
<feature type="compositionally biased region" description="Basic and acidic residues" evidence="21">
    <location>
        <begin position="732"/>
        <end position="744"/>
    </location>
</feature>
<keyword evidence="12" id="KW-0378">Hydrolase</keyword>
<dbReference type="InterPro" id="IPR007484">
    <property type="entry name" value="Peptidase_M28"/>
</dbReference>
<evidence type="ECO:0000256" key="7">
    <source>
        <dbReference type="ARBA" id="ARBA00012338"/>
    </source>
</evidence>
<dbReference type="Pfam" id="PF04389">
    <property type="entry name" value="Peptidase_M28"/>
    <property type="match status" value="1"/>
</dbReference>
<dbReference type="EC" id="4.3.2.1" evidence="7"/>
<evidence type="ECO:0000256" key="5">
    <source>
        <dbReference type="ARBA" id="ARBA00010755"/>
    </source>
</evidence>
<dbReference type="PROSITE" id="PS50102">
    <property type="entry name" value="RRM"/>
    <property type="match status" value="3"/>
</dbReference>
<evidence type="ECO:0000256" key="15">
    <source>
        <dbReference type="ARBA" id="ARBA00022989"/>
    </source>
</evidence>
<keyword evidence="10 22" id="KW-0812">Transmembrane</keyword>
<feature type="transmembrane region" description="Helical" evidence="22">
    <location>
        <begin position="1992"/>
        <end position="2012"/>
    </location>
</feature>
<feature type="transmembrane region" description="Helical" evidence="22">
    <location>
        <begin position="1960"/>
        <end position="1980"/>
    </location>
</feature>
<keyword evidence="15 22" id="KW-1133">Transmembrane helix</keyword>
<dbReference type="InterPro" id="IPR027417">
    <property type="entry name" value="P-loop_NTPase"/>
</dbReference>
<dbReference type="GO" id="GO:0003723">
    <property type="term" value="F:RNA binding"/>
    <property type="evidence" value="ECO:0007669"/>
    <property type="project" value="UniProtKB-UniRule"/>
</dbReference>
<comment type="similarity">
    <text evidence="6">Belongs to the peptidase M28 family.</text>
</comment>
<keyword evidence="16" id="KW-0482">Metalloprotease</keyword>
<feature type="compositionally biased region" description="Basic and acidic residues" evidence="21">
    <location>
        <begin position="613"/>
        <end position="639"/>
    </location>
</feature>
<feature type="compositionally biased region" description="Polar residues" evidence="21">
    <location>
        <begin position="1106"/>
        <end position="1117"/>
    </location>
</feature>
<dbReference type="FunFam" id="1.10.275.10:FF:000002">
    <property type="entry name" value="Argininosuccinate lyase"/>
    <property type="match status" value="1"/>
</dbReference>